<keyword evidence="2" id="KW-0503">Monooxygenase</keyword>
<proteinExistence type="predicted"/>
<dbReference type="Pfam" id="PF03992">
    <property type="entry name" value="ABM"/>
    <property type="match status" value="1"/>
</dbReference>
<dbReference type="InterPro" id="IPR007138">
    <property type="entry name" value="ABM_dom"/>
</dbReference>
<evidence type="ECO:0000313" key="2">
    <source>
        <dbReference type="EMBL" id="PKI81620.1"/>
    </source>
</evidence>
<evidence type="ECO:0000313" key="3">
    <source>
        <dbReference type="Proteomes" id="UP000233248"/>
    </source>
</evidence>
<dbReference type="OrthoDB" id="287932at2"/>
<dbReference type="PROSITE" id="PS51725">
    <property type="entry name" value="ABM"/>
    <property type="match status" value="1"/>
</dbReference>
<keyword evidence="3" id="KW-1185">Reference proteome</keyword>
<dbReference type="Gene3D" id="3.30.70.100">
    <property type="match status" value="1"/>
</dbReference>
<dbReference type="PANTHER" id="PTHR33336">
    <property type="entry name" value="QUINOL MONOOXYGENASE YGIN-RELATED"/>
    <property type="match status" value="1"/>
</dbReference>
<dbReference type="EMBL" id="NXIF01000011">
    <property type="protein sequence ID" value="PKI81620.1"/>
    <property type="molecule type" value="Genomic_DNA"/>
</dbReference>
<dbReference type="KEGG" id="ahs:AHALO_1236"/>
<feature type="domain" description="ABM" evidence="1">
    <location>
        <begin position="4"/>
        <end position="93"/>
    </location>
</feature>
<name>A0A2N1J4Y2_9BACT</name>
<protein>
    <submittedName>
        <fullName evidence="2">Antibiotic biosynthesis monooxygenase</fullName>
    </submittedName>
</protein>
<sequence>MKNIIVVAKIKIKPEFEEVVFNELVKLYKKTHENDKGCIQYDLHKCLEESNSYTFVETWETKEYLTEHENKSHFQEFLANIENKLESVQINKLEKLSI</sequence>
<dbReference type="RefSeq" id="WP_101183803.1">
    <property type="nucleotide sequence ID" value="NZ_CP031218.1"/>
</dbReference>
<comment type="caution">
    <text evidence="2">The sequence shown here is derived from an EMBL/GenBank/DDBJ whole genome shotgun (WGS) entry which is preliminary data.</text>
</comment>
<dbReference type="SUPFAM" id="SSF54909">
    <property type="entry name" value="Dimeric alpha+beta barrel"/>
    <property type="match status" value="1"/>
</dbReference>
<dbReference type="PANTHER" id="PTHR33336:SF3">
    <property type="entry name" value="ABM DOMAIN-CONTAINING PROTEIN"/>
    <property type="match status" value="1"/>
</dbReference>
<dbReference type="Proteomes" id="UP000233248">
    <property type="component" value="Unassembled WGS sequence"/>
</dbReference>
<evidence type="ECO:0000259" key="1">
    <source>
        <dbReference type="PROSITE" id="PS51725"/>
    </source>
</evidence>
<dbReference type="GO" id="GO:0004497">
    <property type="term" value="F:monooxygenase activity"/>
    <property type="evidence" value="ECO:0007669"/>
    <property type="project" value="UniProtKB-KW"/>
</dbReference>
<reference evidence="2 3" key="1">
    <citation type="submission" date="2017-09" db="EMBL/GenBank/DDBJ databases">
        <title>Genomics of the genus Arcobacter.</title>
        <authorList>
            <person name="Perez-Cataluna A."/>
            <person name="Figueras M.J."/>
            <person name="Salas-Masso N."/>
        </authorList>
    </citation>
    <scope>NUCLEOTIDE SEQUENCE [LARGE SCALE GENOMIC DNA]</scope>
    <source>
        <strain evidence="2 3">DSM 18005</strain>
    </source>
</reference>
<accession>A0A2N1J4Y2</accession>
<dbReference type="InterPro" id="IPR050744">
    <property type="entry name" value="AI-2_Isomerase_LsrG"/>
</dbReference>
<dbReference type="AlphaFoldDB" id="A0A2N1J4Y2"/>
<dbReference type="InterPro" id="IPR011008">
    <property type="entry name" value="Dimeric_a/b-barrel"/>
</dbReference>
<keyword evidence="2" id="KW-0560">Oxidoreductase</keyword>
<gene>
    <name evidence="2" type="ORF">CP960_03250</name>
</gene>
<organism evidence="2 3">
    <name type="scientific">Malaciobacter halophilus</name>
    <dbReference type="NCBI Taxonomy" id="197482"/>
    <lineage>
        <taxon>Bacteria</taxon>
        <taxon>Pseudomonadati</taxon>
        <taxon>Campylobacterota</taxon>
        <taxon>Epsilonproteobacteria</taxon>
        <taxon>Campylobacterales</taxon>
        <taxon>Arcobacteraceae</taxon>
        <taxon>Malaciobacter</taxon>
    </lineage>
</organism>